<dbReference type="Gene3D" id="1.20.1250.20">
    <property type="entry name" value="MFS general substrate transporter like domains"/>
    <property type="match status" value="1"/>
</dbReference>
<protein>
    <submittedName>
        <fullName evidence="8">GTR5 protein</fullName>
    </submittedName>
</protein>
<keyword evidence="4 5" id="KW-0472">Membrane</keyword>
<dbReference type="AlphaFoldDB" id="A0A7K6ZJX0"/>
<proteinExistence type="predicted"/>
<dbReference type="InterPro" id="IPR045263">
    <property type="entry name" value="GLUT"/>
</dbReference>
<dbReference type="GO" id="GO:0005886">
    <property type="term" value="C:plasma membrane"/>
    <property type="evidence" value="ECO:0007669"/>
    <property type="project" value="TreeGrafter"/>
</dbReference>
<dbReference type="SUPFAM" id="SSF103473">
    <property type="entry name" value="MFS general substrate transporter"/>
    <property type="match status" value="1"/>
</dbReference>
<dbReference type="Proteomes" id="UP000538817">
    <property type="component" value="Unassembled WGS sequence"/>
</dbReference>
<comment type="caution">
    <text evidence="8">The sequence shown here is derived from an EMBL/GenBank/DDBJ whole genome shotgun (WGS) entry which is preliminary data.</text>
</comment>
<evidence type="ECO:0000256" key="1">
    <source>
        <dbReference type="ARBA" id="ARBA00004141"/>
    </source>
</evidence>
<dbReference type="PANTHER" id="PTHR23503:SF54">
    <property type="entry name" value="MAJOR FACILITATOR SUPERFAMILY (MFS) PROFILE DOMAIN-CONTAINING PROTEIN"/>
    <property type="match status" value="1"/>
</dbReference>
<keyword evidence="9" id="KW-1185">Reference proteome</keyword>
<evidence type="ECO:0000313" key="8">
    <source>
        <dbReference type="EMBL" id="NWX84188.1"/>
    </source>
</evidence>
<feature type="chain" id="PRO_5029819771" evidence="6">
    <location>
        <begin position="30"/>
        <end position="201"/>
    </location>
</feature>
<dbReference type="PROSITE" id="PS00217">
    <property type="entry name" value="SUGAR_TRANSPORT_2"/>
    <property type="match status" value="1"/>
</dbReference>
<dbReference type="InterPro" id="IPR005829">
    <property type="entry name" value="Sugar_transporter_CS"/>
</dbReference>
<feature type="transmembrane region" description="Helical" evidence="5">
    <location>
        <begin position="96"/>
        <end position="118"/>
    </location>
</feature>
<dbReference type="GO" id="GO:0070837">
    <property type="term" value="P:dehydroascorbic acid transport"/>
    <property type="evidence" value="ECO:0007669"/>
    <property type="project" value="TreeGrafter"/>
</dbReference>
<evidence type="ECO:0000256" key="3">
    <source>
        <dbReference type="ARBA" id="ARBA00022989"/>
    </source>
</evidence>
<keyword evidence="6" id="KW-0732">Signal</keyword>
<name>A0A7K6ZJX0_9AVES</name>
<keyword evidence="2 5" id="KW-0812">Transmembrane</keyword>
<dbReference type="PANTHER" id="PTHR23503">
    <property type="entry name" value="SOLUTE CARRIER FAMILY 2"/>
    <property type="match status" value="1"/>
</dbReference>
<dbReference type="GO" id="GO:0055056">
    <property type="term" value="F:D-glucose transmembrane transporter activity"/>
    <property type="evidence" value="ECO:0007669"/>
    <property type="project" value="TreeGrafter"/>
</dbReference>
<dbReference type="Pfam" id="PF00083">
    <property type="entry name" value="Sugar_tr"/>
    <property type="match status" value="1"/>
</dbReference>
<dbReference type="PROSITE" id="PS50850">
    <property type="entry name" value="MFS"/>
    <property type="match status" value="1"/>
</dbReference>
<dbReference type="InterPro" id="IPR005828">
    <property type="entry name" value="MFS_sugar_transport-like"/>
</dbReference>
<reference evidence="8 9" key="1">
    <citation type="submission" date="2019-09" db="EMBL/GenBank/DDBJ databases">
        <title>Bird 10,000 Genomes (B10K) Project - Family phase.</title>
        <authorList>
            <person name="Zhang G."/>
        </authorList>
    </citation>
    <scope>NUCLEOTIDE SEQUENCE [LARGE SCALE GENOMIC DNA]</scope>
    <source>
        <strain evidence="8">B10K-MSB-04</strain>
    </source>
</reference>
<organism evidence="8 9">
    <name type="scientific">Nothoprocta pentlandii</name>
    <dbReference type="NCBI Taxonomy" id="2585814"/>
    <lineage>
        <taxon>Eukaryota</taxon>
        <taxon>Metazoa</taxon>
        <taxon>Chordata</taxon>
        <taxon>Craniata</taxon>
        <taxon>Vertebrata</taxon>
        <taxon>Euteleostomi</taxon>
        <taxon>Archelosauria</taxon>
        <taxon>Archosauria</taxon>
        <taxon>Dinosauria</taxon>
        <taxon>Saurischia</taxon>
        <taxon>Theropoda</taxon>
        <taxon>Coelurosauria</taxon>
        <taxon>Aves</taxon>
        <taxon>Palaeognathae</taxon>
        <taxon>Tinamiformes</taxon>
        <taxon>Tinamidae</taxon>
        <taxon>Nothoprocta</taxon>
    </lineage>
</organism>
<evidence type="ECO:0000256" key="6">
    <source>
        <dbReference type="SAM" id="SignalP"/>
    </source>
</evidence>
<feature type="signal peptide" evidence="6">
    <location>
        <begin position="1"/>
        <end position="29"/>
    </location>
</feature>
<dbReference type="InterPro" id="IPR020846">
    <property type="entry name" value="MFS_dom"/>
</dbReference>
<dbReference type="InterPro" id="IPR036259">
    <property type="entry name" value="MFS_trans_sf"/>
</dbReference>
<sequence>FCRKKCQMCTNVIMLVAALLMALSKTARSFELILVGRFLYGVGSGFALNIHPQYVGEISPKKLRGFTNSTVAVFLTLGKLTGQVIGLREILGSEALWPWLLAASGLSALVQLVVLPFLPDSPSYLLIQKSNEEAFRKAIRKLWGEGDHQAEIDDMMKEKATMASTKSLRVLEIIKERSLRWQLYILMTVITTLQLCGINAV</sequence>
<evidence type="ECO:0000256" key="4">
    <source>
        <dbReference type="ARBA" id="ARBA00023136"/>
    </source>
</evidence>
<dbReference type="EMBL" id="VZSG01000097">
    <property type="protein sequence ID" value="NWX84188.1"/>
    <property type="molecule type" value="Genomic_DNA"/>
</dbReference>
<keyword evidence="3 5" id="KW-1133">Transmembrane helix</keyword>
<dbReference type="GO" id="GO:0046323">
    <property type="term" value="P:D-glucose import"/>
    <property type="evidence" value="ECO:0007669"/>
    <property type="project" value="TreeGrafter"/>
</dbReference>
<feature type="non-terminal residue" evidence="8">
    <location>
        <position position="1"/>
    </location>
</feature>
<comment type="subcellular location">
    <subcellularLocation>
        <location evidence="1">Membrane</location>
        <topology evidence="1">Multi-pass membrane protein</topology>
    </subcellularLocation>
</comment>
<evidence type="ECO:0000256" key="2">
    <source>
        <dbReference type="ARBA" id="ARBA00022692"/>
    </source>
</evidence>
<evidence type="ECO:0000313" key="9">
    <source>
        <dbReference type="Proteomes" id="UP000538817"/>
    </source>
</evidence>
<feature type="non-terminal residue" evidence="8">
    <location>
        <position position="201"/>
    </location>
</feature>
<accession>A0A7K6ZJX0</accession>
<evidence type="ECO:0000256" key="5">
    <source>
        <dbReference type="SAM" id="Phobius"/>
    </source>
</evidence>
<evidence type="ECO:0000259" key="7">
    <source>
        <dbReference type="PROSITE" id="PS50850"/>
    </source>
</evidence>
<gene>
    <name evidence="8" type="primary">Slc2a5_0</name>
    <name evidence="8" type="ORF">NOTPEN_R02846</name>
</gene>
<feature type="domain" description="Major facilitator superfamily (MFS) profile" evidence="7">
    <location>
        <begin position="1"/>
        <end position="201"/>
    </location>
</feature>